<dbReference type="RefSeq" id="XP_028025598.1">
    <property type="nucleotide sequence ID" value="XM_028169797.1"/>
</dbReference>
<sequence>MITKTFVAVLAFCVAVGALSLAEEYPETNDKIFPKPIEYVNDEDDTYNVVSWTSCNLTETPIFSCHDCNTRMFCNPIGGLLISCRDNRRPHCNRGLCRSTPSDECAQ</sequence>
<keyword evidence="1" id="KW-0732">Signal</keyword>
<dbReference type="Proteomes" id="UP000504629">
    <property type="component" value="Unplaced"/>
</dbReference>
<evidence type="ECO:0000313" key="2">
    <source>
        <dbReference type="Proteomes" id="UP000504629"/>
    </source>
</evidence>
<evidence type="ECO:0000313" key="3">
    <source>
        <dbReference type="RefSeq" id="XP_028025598.1"/>
    </source>
</evidence>
<reference evidence="3" key="1">
    <citation type="submission" date="2025-08" db="UniProtKB">
        <authorList>
            <consortium name="RefSeq"/>
        </authorList>
    </citation>
    <scope>IDENTIFICATION</scope>
    <source>
        <tissue evidence="3">Silk gland</tissue>
    </source>
</reference>
<accession>A0A6J2J8L3</accession>
<organism evidence="2 3">
    <name type="scientific">Bombyx mandarina</name>
    <name type="common">Wild silk moth</name>
    <name type="synonym">Wild silkworm</name>
    <dbReference type="NCBI Taxonomy" id="7092"/>
    <lineage>
        <taxon>Eukaryota</taxon>
        <taxon>Metazoa</taxon>
        <taxon>Ecdysozoa</taxon>
        <taxon>Arthropoda</taxon>
        <taxon>Hexapoda</taxon>
        <taxon>Insecta</taxon>
        <taxon>Pterygota</taxon>
        <taxon>Neoptera</taxon>
        <taxon>Endopterygota</taxon>
        <taxon>Lepidoptera</taxon>
        <taxon>Glossata</taxon>
        <taxon>Ditrysia</taxon>
        <taxon>Bombycoidea</taxon>
        <taxon>Bombycidae</taxon>
        <taxon>Bombycinae</taxon>
        <taxon>Bombyx</taxon>
    </lineage>
</organism>
<dbReference type="GeneID" id="114239555"/>
<gene>
    <name evidence="3" type="primary">LOC114239555</name>
</gene>
<feature type="signal peptide" evidence="1">
    <location>
        <begin position="1"/>
        <end position="22"/>
    </location>
</feature>
<protein>
    <submittedName>
        <fullName evidence="3">Uncharacterized protein LOC114239555</fullName>
    </submittedName>
</protein>
<feature type="chain" id="PRO_5027107940" evidence="1">
    <location>
        <begin position="23"/>
        <end position="107"/>
    </location>
</feature>
<dbReference type="KEGG" id="bman:114239555"/>
<name>A0A6J2J8L3_BOMMA</name>
<dbReference type="AlphaFoldDB" id="A0A6J2J8L3"/>
<evidence type="ECO:0000256" key="1">
    <source>
        <dbReference type="SAM" id="SignalP"/>
    </source>
</evidence>
<keyword evidence="2" id="KW-1185">Reference proteome</keyword>
<dbReference type="OrthoDB" id="7489034at2759"/>
<proteinExistence type="predicted"/>